<dbReference type="VEuPathDB" id="MicrosporidiaDB:NCER_101977"/>
<accession>C4VB54</accession>
<proteinExistence type="predicted"/>
<dbReference type="Gene3D" id="1.25.40.10">
    <property type="entry name" value="Tetratricopeptide repeat domain"/>
    <property type="match status" value="2"/>
</dbReference>
<sequence length="625" mass="75025">MFMQIYLKYLSLKFCMIIKIKIDEDSSLTFDTTELPVDTDFDSLFELIKESNIPSSSLFKIAYAYKDKYDYCKQILDYVKTTNLRDVKSKAEIFQMSLDLAHNKPLYFSQEYPYNSFYILLGYENIKSKNYVKALAYFTRVQYKLGIELCNFYLNRNIVFNNELLKALHIFNTKDVSNYKIAKEMFKRNVSKDFYNGIFNNTKSIGDYKIQLNIDIKLNTIRQDLSKIDLYELDNDFFYYLKGKKEHLEKNYDKAIEWYKKSLNKNNNIYAKYNLQRILQKEYIEDNFDCYEYNNFKYFMKYKKCKIEDLKCDVENINLNIKNFINIMSGIKNNPESYIAKYKTLLKNDLLDINTIKNNLIYFKYKNIDYQDHLNDTSCVLEEDVQTLVDIYNKTNDVYVKYNLFYLTRDMKYYDKLNKFSTQILKFIKNGELEYIEIYDKLKNAKTIENYKECLESFYGANGIAICLAKNKKYQEALKIFYSLVLDYNDVYINIGNVYIAMKEYEKGIIQFLKAFSEGNNIKLLSKISNNEYIFRIIQEVYIYVNNIDLLIKIYKIFEISDMKKYIFKLLINSNRLDEAECFKIESDSELMNIYNNKIEERNKACYENKRKAEEMAQYKKSRNL</sequence>
<dbReference type="OrthoDB" id="2190636at2759"/>
<dbReference type="InParanoid" id="C4VB54"/>
<dbReference type="Proteomes" id="UP000009082">
    <property type="component" value="Unassembled WGS sequence"/>
</dbReference>
<dbReference type="HOGENOM" id="CLU_437474_0_0_1"/>
<dbReference type="SMART" id="SM00028">
    <property type="entry name" value="TPR"/>
    <property type="match status" value="3"/>
</dbReference>
<evidence type="ECO:0000313" key="1">
    <source>
        <dbReference type="EMBL" id="EEQ81548.1"/>
    </source>
</evidence>
<dbReference type="KEGG" id="nce:NCER_101977"/>
<name>C4VB54_VAIC1</name>
<protein>
    <submittedName>
        <fullName evidence="1">Uncharacterized protein</fullName>
    </submittedName>
</protein>
<dbReference type="AlphaFoldDB" id="C4VB54"/>
<dbReference type="InterPro" id="IPR019734">
    <property type="entry name" value="TPR_rpt"/>
</dbReference>
<evidence type="ECO:0000313" key="2">
    <source>
        <dbReference type="Proteomes" id="UP000009082"/>
    </source>
</evidence>
<gene>
    <name evidence="1" type="ORF">NCER_101977</name>
</gene>
<organism evidence="2">
    <name type="scientific">Vairimorpha ceranae (strain BRL01)</name>
    <name type="common">Microsporidian parasite</name>
    <name type="synonym">Nosema ceranae</name>
    <dbReference type="NCBI Taxonomy" id="578460"/>
    <lineage>
        <taxon>Eukaryota</taxon>
        <taxon>Fungi</taxon>
        <taxon>Fungi incertae sedis</taxon>
        <taxon>Microsporidia</taxon>
        <taxon>Nosematidae</taxon>
        <taxon>Vairimorpha</taxon>
    </lineage>
</organism>
<dbReference type="InterPro" id="IPR011990">
    <property type="entry name" value="TPR-like_helical_dom_sf"/>
</dbReference>
<dbReference type="EMBL" id="ACOL01000396">
    <property type="protein sequence ID" value="EEQ81548.1"/>
    <property type="molecule type" value="Genomic_DNA"/>
</dbReference>
<dbReference type="SUPFAM" id="SSF48452">
    <property type="entry name" value="TPR-like"/>
    <property type="match status" value="1"/>
</dbReference>
<reference evidence="2" key="1">
    <citation type="journal article" date="2009" name="PLoS Pathog.">
        <title>Genomic analyses of the microsporidian Nosema ceranae, an emergent pathogen of honey bees.</title>
        <authorList>
            <person name="Cornman R.S."/>
            <person name="Chen Y.P."/>
            <person name="Schatz M.C."/>
            <person name="Street C."/>
            <person name="Zhao Y."/>
            <person name="Desany B."/>
            <person name="Egholm M."/>
            <person name="Hutchison S."/>
            <person name="Pettis J.S."/>
            <person name="Lipkin W.I."/>
            <person name="Evans J.D."/>
        </authorList>
    </citation>
    <scope>NUCLEOTIDE SEQUENCE [LARGE SCALE GENOMIC DNA]</scope>
    <source>
        <strain evidence="2">BRL01</strain>
    </source>
</reference>
<dbReference type="OMA" id="FHINLIS"/>